<feature type="region of interest" description="Disordered" evidence="1">
    <location>
        <begin position="278"/>
        <end position="308"/>
    </location>
</feature>
<feature type="chain" id="PRO_5040285824" description="DUF243 domain-containing protein" evidence="2">
    <location>
        <begin position="17"/>
        <end position="308"/>
    </location>
</feature>
<feature type="domain" description="DUF243" evidence="3">
    <location>
        <begin position="129"/>
        <end position="228"/>
    </location>
</feature>
<feature type="signal peptide" evidence="2">
    <location>
        <begin position="1"/>
        <end position="16"/>
    </location>
</feature>
<dbReference type="SMART" id="SM00690">
    <property type="entry name" value="DM5"/>
    <property type="match status" value="1"/>
</dbReference>
<dbReference type="EMBL" id="OV121132">
    <property type="protein sequence ID" value="CAH0547680.1"/>
    <property type="molecule type" value="Genomic_DNA"/>
</dbReference>
<evidence type="ECO:0000313" key="4">
    <source>
        <dbReference type="EMBL" id="CAH0547680.1"/>
    </source>
</evidence>
<dbReference type="InterPro" id="IPR004145">
    <property type="entry name" value="DUF243"/>
</dbReference>
<dbReference type="Proteomes" id="UP001154078">
    <property type="component" value="Chromosome 1"/>
</dbReference>
<reference evidence="4" key="1">
    <citation type="submission" date="2021-12" db="EMBL/GenBank/DDBJ databases">
        <authorList>
            <person name="King R."/>
        </authorList>
    </citation>
    <scope>NUCLEOTIDE SEQUENCE</scope>
</reference>
<evidence type="ECO:0000259" key="3">
    <source>
        <dbReference type="SMART" id="SM00690"/>
    </source>
</evidence>
<name>A0A9P0AT99_BRAAE</name>
<dbReference type="GO" id="GO:0062129">
    <property type="term" value="C:chitin-based extracellular matrix"/>
    <property type="evidence" value="ECO:0007669"/>
    <property type="project" value="TreeGrafter"/>
</dbReference>
<dbReference type="OrthoDB" id="6781667at2759"/>
<protein>
    <recommendedName>
        <fullName evidence="3">DUF243 domain-containing protein</fullName>
    </recommendedName>
</protein>
<dbReference type="PANTHER" id="PTHR31927:SF16">
    <property type="entry name" value="LP07342P"/>
    <property type="match status" value="1"/>
</dbReference>
<evidence type="ECO:0000256" key="1">
    <source>
        <dbReference type="SAM" id="MobiDB-lite"/>
    </source>
</evidence>
<gene>
    <name evidence="4" type="ORF">MELIAE_LOCUS1624</name>
</gene>
<organism evidence="4 5">
    <name type="scientific">Brassicogethes aeneus</name>
    <name type="common">Rape pollen beetle</name>
    <name type="synonym">Meligethes aeneus</name>
    <dbReference type="NCBI Taxonomy" id="1431903"/>
    <lineage>
        <taxon>Eukaryota</taxon>
        <taxon>Metazoa</taxon>
        <taxon>Ecdysozoa</taxon>
        <taxon>Arthropoda</taxon>
        <taxon>Hexapoda</taxon>
        <taxon>Insecta</taxon>
        <taxon>Pterygota</taxon>
        <taxon>Neoptera</taxon>
        <taxon>Endopterygota</taxon>
        <taxon>Coleoptera</taxon>
        <taxon>Polyphaga</taxon>
        <taxon>Cucujiformia</taxon>
        <taxon>Nitidulidae</taxon>
        <taxon>Meligethinae</taxon>
        <taxon>Brassicogethes</taxon>
    </lineage>
</organism>
<keyword evidence="2" id="KW-0732">Signal</keyword>
<sequence>MKPFVLFATLFVIVNARPEAGYSYQNPNANRFSGNIGGSLGGSSGFIQGGSSSGLNNLGGGYVNGGYSQSSQFNSFNGGQGGGIQGGTFGGHLGSGQLSQGSGQFSQGSGQFSQGSSGFQSNGFYQGGTQVHKHVYVHVAPEEPEEIRQQAQIQAGVRQKHYKIIFIKAPSYSTQQQIIAQQNALKEEKTLVYVLVKKPDALADINIPAQAQAPINKPEVYFIRYKAQKDGINGISGTSGISGINSGISGINSGISGINSGFSGSGISGGGLSIGSSSSSSGSSFSTGGIISGSTGATKYGPPGYEKK</sequence>
<dbReference type="GO" id="GO:0040003">
    <property type="term" value="P:chitin-based cuticle development"/>
    <property type="evidence" value="ECO:0007669"/>
    <property type="project" value="TreeGrafter"/>
</dbReference>
<dbReference type="GO" id="GO:0008010">
    <property type="term" value="F:structural constituent of chitin-based larval cuticle"/>
    <property type="evidence" value="ECO:0007669"/>
    <property type="project" value="TreeGrafter"/>
</dbReference>
<accession>A0A9P0AT99</accession>
<evidence type="ECO:0000256" key="2">
    <source>
        <dbReference type="SAM" id="SignalP"/>
    </source>
</evidence>
<dbReference type="PANTHER" id="PTHR31927">
    <property type="entry name" value="FI07246P-RELATED-RELATED"/>
    <property type="match status" value="1"/>
</dbReference>
<feature type="compositionally biased region" description="Low complexity" evidence="1">
    <location>
        <begin position="278"/>
        <end position="296"/>
    </location>
</feature>
<dbReference type="Pfam" id="PF03103">
    <property type="entry name" value="DUF243"/>
    <property type="match status" value="1"/>
</dbReference>
<proteinExistence type="predicted"/>
<evidence type="ECO:0000313" key="5">
    <source>
        <dbReference type="Proteomes" id="UP001154078"/>
    </source>
</evidence>
<keyword evidence="5" id="KW-1185">Reference proteome</keyword>
<dbReference type="AlphaFoldDB" id="A0A9P0AT99"/>